<feature type="compositionally biased region" description="Low complexity" evidence="4">
    <location>
        <begin position="1208"/>
        <end position="1225"/>
    </location>
</feature>
<dbReference type="CDD" id="cd17546">
    <property type="entry name" value="REC_hyHK_CKI1_RcsC-like"/>
    <property type="match status" value="1"/>
</dbReference>
<dbReference type="GO" id="GO:0000156">
    <property type="term" value="F:phosphorelay response regulator activity"/>
    <property type="evidence" value="ECO:0007669"/>
    <property type="project" value="UniProtKB-ARBA"/>
</dbReference>
<keyword evidence="1 3" id="KW-0597">Phosphoprotein</keyword>
<dbReference type="PROSITE" id="PS50110">
    <property type="entry name" value="RESPONSE_REGULATORY"/>
    <property type="match status" value="1"/>
</dbReference>
<feature type="compositionally biased region" description="Low complexity" evidence="4">
    <location>
        <begin position="756"/>
        <end position="765"/>
    </location>
</feature>
<dbReference type="SUPFAM" id="SSF52172">
    <property type="entry name" value="CheY-like"/>
    <property type="match status" value="1"/>
</dbReference>
<keyword evidence="7" id="KW-1185">Reference proteome</keyword>
<feature type="region of interest" description="Disordered" evidence="4">
    <location>
        <begin position="1188"/>
        <end position="1314"/>
    </location>
</feature>
<proteinExistence type="predicted"/>
<dbReference type="PANTHER" id="PTHR45339:SF1">
    <property type="entry name" value="HYBRID SIGNAL TRANSDUCTION HISTIDINE KINASE J"/>
    <property type="match status" value="1"/>
</dbReference>
<dbReference type="OrthoDB" id="21225at2759"/>
<evidence type="ECO:0000259" key="5">
    <source>
        <dbReference type="PROSITE" id="PS50110"/>
    </source>
</evidence>
<dbReference type="Proteomes" id="UP000654370">
    <property type="component" value="Unassembled WGS sequence"/>
</dbReference>
<feature type="compositionally biased region" description="Polar residues" evidence="4">
    <location>
        <begin position="1266"/>
        <end position="1311"/>
    </location>
</feature>
<feature type="compositionally biased region" description="Polar residues" evidence="4">
    <location>
        <begin position="862"/>
        <end position="892"/>
    </location>
</feature>
<organism evidence="6 7">
    <name type="scientific">Mortierella isabellina</name>
    <name type="common">Filamentous fungus</name>
    <name type="synonym">Umbelopsis isabellina</name>
    <dbReference type="NCBI Taxonomy" id="91625"/>
    <lineage>
        <taxon>Eukaryota</taxon>
        <taxon>Fungi</taxon>
        <taxon>Fungi incertae sedis</taxon>
        <taxon>Mucoromycota</taxon>
        <taxon>Mucoromycotina</taxon>
        <taxon>Umbelopsidomycetes</taxon>
        <taxon>Umbelopsidales</taxon>
        <taxon>Umbelopsidaceae</taxon>
        <taxon>Umbelopsis</taxon>
    </lineage>
</organism>
<dbReference type="SMART" id="SM00448">
    <property type="entry name" value="REC"/>
    <property type="match status" value="1"/>
</dbReference>
<name>A0A8H7U9R5_MORIS</name>
<dbReference type="Gene3D" id="3.40.50.2300">
    <property type="match status" value="1"/>
</dbReference>
<dbReference type="InterPro" id="IPR001789">
    <property type="entry name" value="Sig_transdc_resp-reg_receiver"/>
</dbReference>
<evidence type="ECO:0000313" key="7">
    <source>
        <dbReference type="Proteomes" id="UP000654370"/>
    </source>
</evidence>
<evidence type="ECO:0000256" key="3">
    <source>
        <dbReference type="PROSITE-ProRule" id="PRU00169"/>
    </source>
</evidence>
<dbReference type="PANTHER" id="PTHR45339">
    <property type="entry name" value="HYBRID SIGNAL TRANSDUCTION HISTIDINE KINASE J"/>
    <property type="match status" value="1"/>
</dbReference>
<dbReference type="InterPro" id="IPR011006">
    <property type="entry name" value="CheY-like_superfamily"/>
</dbReference>
<reference evidence="6" key="1">
    <citation type="submission" date="2020-12" db="EMBL/GenBank/DDBJ databases">
        <title>Metabolic potential, ecology and presence of endohyphal bacteria is reflected in genomic diversity of Mucoromycotina.</title>
        <authorList>
            <person name="Muszewska A."/>
            <person name="Okrasinska A."/>
            <person name="Steczkiewicz K."/>
            <person name="Drgas O."/>
            <person name="Orlowska M."/>
            <person name="Perlinska-Lenart U."/>
            <person name="Aleksandrzak-Piekarczyk T."/>
            <person name="Szatraj K."/>
            <person name="Zielenkiewicz U."/>
            <person name="Pilsyk S."/>
            <person name="Malc E."/>
            <person name="Mieczkowski P."/>
            <person name="Kruszewska J.S."/>
            <person name="Biernat P."/>
            <person name="Pawlowska J."/>
        </authorList>
    </citation>
    <scope>NUCLEOTIDE SEQUENCE</scope>
    <source>
        <strain evidence="6">WA0000067209</strain>
    </source>
</reference>
<accession>A0A8H7U9R5</accession>
<feature type="compositionally biased region" description="Polar residues" evidence="4">
    <location>
        <begin position="934"/>
        <end position="955"/>
    </location>
</feature>
<gene>
    <name evidence="6" type="ORF">INT43_001475</name>
</gene>
<keyword evidence="2" id="KW-0902">Two-component regulatory system</keyword>
<evidence type="ECO:0000313" key="6">
    <source>
        <dbReference type="EMBL" id="KAG2171998.1"/>
    </source>
</evidence>
<sequence length="1335" mass="144119">MDNEEPRTLSPEPLMSDSSKLTVEKPLLQALEQATDEIASFQDHHSANSQEHIPLNKANSQALLPHVAKLSALLRSLGSFEDEPFSNHAELEDFPDLINLSKLEHSNHQPDFSEMDKTITRASLFTCAVCFGNSLSAAVTSLSGNMTLASATYTAGWVALTSFWARSAIKMMKNKPQKTRLLSKAAKKSSVFTTIALGAHVALSHMFPNVVPPVRFSHSVVQVLCTCFWHFIYAVNKEKQAAVGSVEKINLDEQSTIKSSLQAYDDNRSTFLTTLANEIEDATVMLISTLHYFSPSRILEGSHELLTACSIPVPIASISAINTTTKQVRYISSNLPLLARMSLAQNIVEDTIERSTVQKEFDIGEMLQAVGDAMAGVAAKLDVKLVIYHSDNALHYTNVQGDEDVLRHTLINLVRNLLDSCTTGSCIELGLNVTPISSDNENEAPRLLVTFSMTLELSSNSESSLLPNANLTSKLLYYLGGSLALENIGETNTSFIIRLEMNQGTRTEKVRDVRERPHERLHRQLSNIRFSDEPTLDELSIFVNRLSGVKVVLYAPNQSIFAKHLTSCLAGWNVNISHVSVARPNDDDTYFRATDSEVTTPGSEVSAAQGSVGTNAELPTRPDVTSPQAEQTLLTAPAMFVLIDDDVYTLEQQLHEFRAQAALIANAHSSRRHKRGKSAAQANHTTAIIHFTALSEYKKVRDTINWFHTVSVLNPQGIPQVIVVPKPAGPRRFLTALHTAWSNAVVEPQYLPIATSPSSPMTPSSQKSIWNGGFPGSLPSPSHTSGVDDSGSSNESSTHAARRPTSAIYSPPIVPIPNDEGSNYFTAPGSSKVTSPSGIHAHEVQGSPTGVSTVEGVLFDPSNKSASLSVGSTPSARSSLNRYRSGSTSASAHATRRRSNTDLRGNLDGTSHISLPTGFHHPPMDQVSPGGSPLKQSTTASQGSPLDTPSPHTTTAKISHAVDPAFIPPEKNVIPATPSPSNVVVTEQNPMDAPAVAAIPPVIKPISEKSSAVSRRRRKEKVASSGVSSPPINVLIVEDNVINQAILSTWMKKHKIKFGTASNGQEALDKWNGGGYHLILMDIQLPVMDGIEATQRIRAIEKEQKTGKLTRPAVTDSQEGVSVFRSPVIIVALTASSLASDREAALSAGCNDFLTKPVDLVWLEKKIIEWGCMQALIDFDSWRKWKRSEATTTQKPSAPPPPPKTAEEPATATTTTSKPASPQPSRSSDTMATRKGVLLPGASGIKRRGSNVQDIKSGLPPRRTLTRASSDPQIQTSTPPKSNVSANTDTRTGSLSPIKESSGSSTDSTVKMMSEIAVNEALNAGSNQSNQQEKL</sequence>
<feature type="region of interest" description="Disordered" evidence="4">
    <location>
        <begin position="756"/>
        <end position="955"/>
    </location>
</feature>
<dbReference type="Pfam" id="PF00072">
    <property type="entry name" value="Response_reg"/>
    <property type="match status" value="1"/>
</dbReference>
<feature type="domain" description="Response regulatory" evidence="5">
    <location>
        <begin position="1033"/>
        <end position="1171"/>
    </location>
</feature>
<dbReference type="FunFam" id="3.40.50.2300:FF:000146">
    <property type="entry name" value="Putative two-component response regulator SSK1p"/>
    <property type="match status" value="1"/>
</dbReference>
<feature type="compositionally biased region" description="Polar residues" evidence="4">
    <location>
        <begin position="779"/>
        <end position="799"/>
    </location>
</feature>
<protein>
    <recommendedName>
        <fullName evidence="5">Response regulatory domain-containing protein</fullName>
    </recommendedName>
</protein>
<dbReference type="EMBL" id="JAEPQZ010000018">
    <property type="protein sequence ID" value="KAG2171998.1"/>
    <property type="molecule type" value="Genomic_DNA"/>
</dbReference>
<feature type="modified residue" description="4-aspartylphosphate" evidence="3">
    <location>
        <position position="1082"/>
    </location>
</feature>
<feature type="region of interest" description="Disordered" evidence="4">
    <location>
        <begin position="596"/>
        <end position="624"/>
    </location>
</feature>
<evidence type="ECO:0000256" key="1">
    <source>
        <dbReference type="ARBA" id="ARBA00022553"/>
    </source>
</evidence>
<evidence type="ECO:0000256" key="4">
    <source>
        <dbReference type="SAM" id="MobiDB-lite"/>
    </source>
</evidence>
<feature type="compositionally biased region" description="Polar residues" evidence="4">
    <location>
        <begin position="820"/>
        <end position="837"/>
    </location>
</feature>
<feature type="region of interest" description="Disordered" evidence="4">
    <location>
        <begin position="1"/>
        <end position="22"/>
    </location>
</feature>
<evidence type="ECO:0000256" key="2">
    <source>
        <dbReference type="ARBA" id="ARBA00023012"/>
    </source>
</evidence>
<comment type="caution">
    <text evidence="6">The sequence shown here is derived from an EMBL/GenBank/DDBJ whole genome shotgun (WGS) entry which is preliminary data.</text>
</comment>
<feature type="compositionally biased region" description="Polar residues" evidence="4">
    <location>
        <begin position="596"/>
        <end position="614"/>
    </location>
</feature>